<proteinExistence type="predicted"/>
<accession>A0A081C5X8</accession>
<name>A0A081C5X8_VECG1</name>
<feature type="transmembrane region" description="Helical" evidence="1">
    <location>
        <begin position="106"/>
        <end position="126"/>
    </location>
</feature>
<protein>
    <submittedName>
        <fullName evidence="2">Uncharacterized protein</fullName>
    </submittedName>
</protein>
<evidence type="ECO:0000256" key="1">
    <source>
        <dbReference type="SAM" id="Phobius"/>
    </source>
</evidence>
<dbReference type="EMBL" id="DF820471">
    <property type="protein sequence ID" value="GAK59983.1"/>
    <property type="molecule type" value="Genomic_DNA"/>
</dbReference>
<dbReference type="STRING" id="1499967.U27_06970"/>
<reference evidence="2" key="1">
    <citation type="journal article" date="2015" name="PeerJ">
        <title>First genomic representation of candidate bacterial phylum KSB3 points to enhanced environmental sensing as a trigger of wastewater bulking.</title>
        <authorList>
            <person name="Sekiguchi Y."/>
            <person name="Ohashi A."/>
            <person name="Parks D.H."/>
            <person name="Yamauchi T."/>
            <person name="Tyson G.W."/>
            <person name="Hugenholtz P."/>
        </authorList>
    </citation>
    <scope>NUCLEOTIDE SEQUENCE [LARGE SCALE GENOMIC DNA]</scope>
</reference>
<dbReference type="Proteomes" id="UP000030661">
    <property type="component" value="Unassembled WGS sequence"/>
</dbReference>
<keyword evidence="3" id="KW-1185">Reference proteome</keyword>
<gene>
    <name evidence="2" type="ORF">U27_06970</name>
</gene>
<dbReference type="HOGENOM" id="CLU_1559938_0_0_0"/>
<keyword evidence="1" id="KW-0472">Membrane</keyword>
<dbReference type="AlphaFoldDB" id="A0A081C5X8"/>
<organism evidence="2">
    <name type="scientific">Vecturithrix granuli</name>
    <dbReference type="NCBI Taxonomy" id="1499967"/>
    <lineage>
        <taxon>Bacteria</taxon>
        <taxon>Candidatus Moduliflexota</taxon>
        <taxon>Candidatus Vecturitrichia</taxon>
        <taxon>Candidatus Vecturitrichales</taxon>
        <taxon>Candidatus Vecturitrichaceae</taxon>
        <taxon>Candidatus Vecturithrix</taxon>
    </lineage>
</organism>
<evidence type="ECO:0000313" key="2">
    <source>
        <dbReference type="EMBL" id="GAK59983.1"/>
    </source>
</evidence>
<dbReference type="eggNOG" id="ENOG502ZEJS">
    <property type="taxonomic scope" value="Bacteria"/>
</dbReference>
<feature type="transmembrane region" description="Helical" evidence="1">
    <location>
        <begin position="133"/>
        <end position="155"/>
    </location>
</feature>
<sequence length="171" mass="19979">MNKLAHRRQRFSQLFSPSVPLIPPVVDPNIENLPMFHRITEALTYHLLSFEYWISPQGGLRQWLKINVAFLLLIGIPLLLFVPFLTALIMWGEKMTPIMNTILQNLLRSIFLLLISISVGYSLYTLIIHRKHIIVKIVFLAIGAISFGWLFYSWFGHYIDYMVFGLKYLIK</sequence>
<evidence type="ECO:0000313" key="3">
    <source>
        <dbReference type="Proteomes" id="UP000030661"/>
    </source>
</evidence>
<feature type="transmembrane region" description="Helical" evidence="1">
    <location>
        <begin position="68"/>
        <end position="91"/>
    </location>
</feature>
<keyword evidence="1" id="KW-0812">Transmembrane</keyword>
<keyword evidence="1" id="KW-1133">Transmembrane helix</keyword>